<proteinExistence type="predicted"/>
<dbReference type="InParanoid" id="D8U8I9"/>
<gene>
    <name evidence="1" type="ORF">VOLCADRAFT_95845</name>
</gene>
<dbReference type="OrthoDB" id="538700at2759"/>
<dbReference type="GeneID" id="9621803"/>
<reference evidence="1 2" key="1">
    <citation type="journal article" date="2010" name="Science">
        <title>Genomic analysis of organismal complexity in the multicellular green alga Volvox carteri.</title>
        <authorList>
            <person name="Prochnik S.E."/>
            <person name="Umen J."/>
            <person name="Nedelcu A.M."/>
            <person name="Hallmann A."/>
            <person name="Miller S.M."/>
            <person name="Nishii I."/>
            <person name="Ferris P."/>
            <person name="Kuo A."/>
            <person name="Mitros T."/>
            <person name="Fritz-Laylin L.K."/>
            <person name="Hellsten U."/>
            <person name="Chapman J."/>
            <person name="Simakov O."/>
            <person name="Rensing S.A."/>
            <person name="Terry A."/>
            <person name="Pangilinan J."/>
            <person name="Kapitonov V."/>
            <person name="Jurka J."/>
            <person name="Salamov A."/>
            <person name="Shapiro H."/>
            <person name="Schmutz J."/>
            <person name="Grimwood J."/>
            <person name="Lindquist E."/>
            <person name="Lucas S."/>
            <person name="Grigoriev I.V."/>
            <person name="Schmitt R."/>
            <person name="Kirk D."/>
            <person name="Rokhsar D.S."/>
        </authorList>
    </citation>
    <scope>NUCLEOTIDE SEQUENCE [LARGE SCALE GENOMIC DNA]</scope>
    <source>
        <strain evidence="2">f. Nagariensis / Eve</strain>
    </source>
</reference>
<dbReference type="RefSeq" id="XP_002955001.1">
    <property type="nucleotide sequence ID" value="XM_002954955.1"/>
</dbReference>
<dbReference type="AlphaFoldDB" id="D8U8I9"/>
<sequence length="232" mass="26248">MRADLTWVYSYCRRNDIRKKLKAWDDRRQATSQARFSLSSLRRCCFSAIDKALLRFILTGNTSFWSRPEVAYRVGFGTAPWRCVDRCQAIYFSSVGECMPDCTTNIFCTPGGTPASDTSTPCCALNLCDQSYTLWVGQQQQNLSRSWCTTYPAWAGSTPRPSVCEFNVYSARGVDPPLGADDPFLAVSCKRVENVATFHVNGTAYRNDTVRRIMYYNAIKRRNATANVVNRV</sequence>
<protein>
    <submittedName>
        <fullName evidence="1">Uncharacterized protein</fullName>
    </submittedName>
</protein>
<dbReference type="EMBL" id="GL378368">
    <property type="protein sequence ID" value="EFJ43989.1"/>
    <property type="molecule type" value="Genomic_DNA"/>
</dbReference>
<accession>D8U8I9</accession>
<evidence type="ECO:0000313" key="2">
    <source>
        <dbReference type="Proteomes" id="UP000001058"/>
    </source>
</evidence>
<organism evidence="2">
    <name type="scientific">Volvox carteri f. nagariensis</name>
    <dbReference type="NCBI Taxonomy" id="3068"/>
    <lineage>
        <taxon>Eukaryota</taxon>
        <taxon>Viridiplantae</taxon>
        <taxon>Chlorophyta</taxon>
        <taxon>core chlorophytes</taxon>
        <taxon>Chlorophyceae</taxon>
        <taxon>CS clade</taxon>
        <taxon>Chlamydomonadales</taxon>
        <taxon>Volvocaceae</taxon>
        <taxon>Volvox</taxon>
    </lineage>
</organism>
<dbReference type="Proteomes" id="UP000001058">
    <property type="component" value="Unassembled WGS sequence"/>
</dbReference>
<evidence type="ECO:0000313" key="1">
    <source>
        <dbReference type="EMBL" id="EFJ43989.1"/>
    </source>
</evidence>
<keyword evidence="2" id="KW-1185">Reference proteome</keyword>
<dbReference type="KEGG" id="vcn:VOLCADRAFT_95845"/>
<name>D8U8I9_VOLCA</name>